<comment type="caution">
    <text evidence="1">The sequence shown here is derived from an EMBL/GenBank/DDBJ whole genome shotgun (WGS) entry which is preliminary data.</text>
</comment>
<evidence type="ECO:0000313" key="2">
    <source>
        <dbReference type="Proteomes" id="UP001152888"/>
    </source>
</evidence>
<organism evidence="1 2">
    <name type="scientific">Acanthoscelides obtectus</name>
    <name type="common">Bean weevil</name>
    <name type="synonym">Bruchus obtectus</name>
    <dbReference type="NCBI Taxonomy" id="200917"/>
    <lineage>
        <taxon>Eukaryota</taxon>
        <taxon>Metazoa</taxon>
        <taxon>Ecdysozoa</taxon>
        <taxon>Arthropoda</taxon>
        <taxon>Hexapoda</taxon>
        <taxon>Insecta</taxon>
        <taxon>Pterygota</taxon>
        <taxon>Neoptera</taxon>
        <taxon>Endopterygota</taxon>
        <taxon>Coleoptera</taxon>
        <taxon>Polyphaga</taxon>
        <taxon>Cucujiformia</taxon>
        <taxon>Chrysomeloidea</taxon>
        <taxon>Chrysomelidae</taxon>
        <taxon>Bruchinae</taxon>
        <taxon>Bruchini</taxon>
        <taxon>Acanthoscelides</taxon>
    </lineage>
</organism>
<sequence length="78" mass="8961">MCPFGISESYIKKNVDIHFEQRSMSDKNPKRVGSTGLDLWGKMKPPRIKVFDFDESISQICVDMESVMFPISTTSRGW</sequence>
<protein>
    <submittedName>
        <fullName evidence="1">Uncharacterized protein</fullName>
    </submittedName>
</protein>
<evidence type="ECO:0000313" key="1">
    <source>
        <dbReference type="EMBL" id="CAH1961763.1"/>
    </source>
</evidence>
<name>A0A9P0JWA1_ACAOB</name>
<dbReference type="AlphaFoldDB" id="A0A9P0JWA1"/>
<dbReference type="EMBL" id="CAKOFQ010006697">
    <property type="protein sequence ID" value="CAH1961763.1"/>
    <property type="molecule type" value="Genomic_DNA"/>
</dbReference>
<proteinExistence type="predicted"/>
<reference evidence="1" key="1">
    <citation type="submission" date="2022-03" db="EMBL/GenBank/DDBJ databases">
        <authorList>
            <person name="Sayadi A."/>
        </authorList>
    </citation>
    <scope>NUCLEOTIDE SEQUENCE</scope>
</reference>
<keyword evidence="2" id="KW-1185">Reference proteome</keyword>
<dbReference type="Proteomes" id="UP001152888">
    <property type="component" value="Unassembled WGS sequence"/>
</dbReference>
<gene>
    <name evidence="1" type="ORF">ACAOBT_LOCUS4334</name>
</gene>
<accession>A0A9P0JWA1</accession>